<keyword evidence="7" id="KW-1185">Reference proteome</keyword>
<name>E3N011_CAERE</name>
<dbReference type="eggNOG" id="ENOG502SCJ0">
    <property type="taxonomic scope" value="Eukaryota"/>
</dbReference>
<feature type="region of interest" description="Disordered" evidence="1">
    <location>
        <begin position="1284"/>
        <end position="1309"/>
    </location>
</feature>
<dbReference type="HOGENOM" id="CLU_003480_1_0_1"/>
<dbReference type="GO" id="GO:0004725">
    <property type="term" value="F:protein tyrosine phosphatase activity"/>
    <property type="evidence" value="ECO:0007669"/>
    <property type="project" value="InterPro"/>
</dbReference>
<keyword evidence="2" id="KW-0472">Membrane</keyword>
<evidence type="ECO:0000313" key="6">
    <source>
        <dbReference type="EMBL" id="EFP13203.1"/>
    </source>
</evidence>
<proteinExistence type="predicted"/>
<dbReference type="Pfam" id="PF00102">
    <property type="entry name" value="Y_phosphatase"/>
    <property type="match status" value="1"/>
</dbReference>
<dbReference type="PROSITE" id="PS50055">
    <property type="entry name" value="TYR_PHOSPHATASE_PTP"/>
    <property type="match status" value="1"/>
</dbReference>
<dbReference type="InterPro" id="IPR029021">
    <property type="entry name" value="Prot-tyrosine_phosphatase-like"/>
</dbReference>
<reference evidence="6" key="1">
    <citation type="submission" date="2007-07" db="EMBL/GenBank/DDBJ databases">
        <title>PCAP assembly of the Caenorhabditis remanei genome.</title>
        <authorList>
            <consortium name="The Caenorhabditis remanei Sequencing Consortium"/>
            <person name="Wilson R.K."/>
        </authorList>
    </citation>
    <scope>NUCLEOTIDE SEQUENCE [LARGE SCALE GENOMIC DNA]</scope>
    <source>
        <strain evidence="6">PB4641</strain>
    </source>
</reference>
<protein>
    <recommendedName>
        <fullName evidence="8">Tyrosine-protein phosphatase domain-containing protein</fullName>
    </recommendedName>
</protein>
<evidence type="ECO:0000259" key="4">
    <source>
        <dbReference type="PROSITE" id="PS50055"/>
    </source>
</evidence>
<evidence type="ECO:0008006" key="8">
    <source>
        <dbReference type="Google" id="ProtNLM"/>
    </source>
</evidence>
<feature type="region of interest" description="Disordered" evidence="1">
    <location>
        <begin position="796"/>
        <end position="834"/>
    </location>
</feature>
<dbReference type="SUPFAM" id="SSF52799">
    <property type="entry name" value="(Phosphotyrosine protein) phosphatases II"/>
    <property type="match status" value="1"/>
</dbReference>
<accession>E3N011</accession>
<dbReference type="SMART" id="SM00194">
    <property type="entry name" value="PTPc"/>
    <property type="match status" value="1"/>
</dbReference>
<feature type="compositionally biased region" description="Basic and acidic residues" evidence="1">
    <location>
        <begin position="1297"/>
        <end position="1309"/>
    </location>
</feature>
<dbReference type="Gene3D" id="3.90.190.10">
    <property type="entry name" value="Protein tyrosine phosphatase superfamily"/>
    <property type="match status" value="1"/>
</dbReference>
<evidence type="ECO:0000256" key="2">
    <source>
        <dbReference type="SAM" id="Phobius"/>
    </source>
</evidence>
<dbReference type="Proteomes" id="UP000008281">
    <property type="component" value="Unassembled WGS sequence"/>
</dbReference>
<feature type="domain" description="Tyrosine-protein phosphatase" evidence="4">
    <location>
        <begin position="974"/>
        <end position="1233"/>
    </location>
</feature>
<evidence type="ECO:0000313" key="7">
    <source>
        <dbReference type="Proteomes" id="UP000008281"/>
    </source>
</evidence>
<gene>
    <name evidence="6" type="ORF">CRE_08440</name>
</gene>
<dbReference type="OrthoDB" id="5842271at2759"/>
<feature type="chain" id="PRO_5012203835" description="Tyrosine-protein phosphatase domain-containing protein" evidence="3">
    <location>
        <begin position="16"/>
        <end position="1309"/>
    </location>
</feature>
<dbReference type="SMART" id="SM00453">
    <property type="entry name" value="WSN"/>
    <property type="match status" value="1"/>
</dbReference>
<dbReference type="PROSITE" id="PS50056">
    <property type="entry name" value="TYR_PHOSPHATASE_2"/>
    <property type="match status" value="1"/>
</dbReference>
<dbReference type="SMART" id="SM00404">
    <property type="entry name" value="PTPc_motif"/>
    <property type="match status" value="1"/>
</dbReference>
<sequence>MNILIILITAILANAVPIIRDLPPEPNIPPNGDFNLSEDVLHRTSNPSEIHQRFYRASDPILDRHVFNLKMVARITNGIYLIQGITSGTIDSDELISELLRFGPVKPSDISAIDISKVKDAVNDMKSLPEQLVATAEAEKVEKVFDGLKEILNEVDGIGNLAEWTDEKEHFKNEIGRLAKDGLSITDVSDINSGCSDWKTNYQKLSGNTPSIDHIKEAVRVLGKIKKASVNLNTFPIFWKFSNFSSAADGISPILKAEIGVPLFQSLSKSLAMTESDGNIYKTFAKSIPGKVDPLIAHLGAIPVVSKLLASRSASKRQLHHTLGLPNGVLDLSLITDAIVDPWITKVVKTKILKTALTRLEGLAEVSKTVDKSLEKDLDVDSLSNLLVSMSDVSKKIVAIKSGIPQGYKCVRPSPDDVNPKQFTDLKDAVKKIDAKLRELSKNRDELFEYLKSSQIIEMCDDLLAICKKAKDDGSNLQEVVTEIQGYENLDVMTTHTNQLETITNRIKPLKEIQTDAVTANGVISSLDEYQKDLKTYSDYFKCLQDQDQLPSVFEAIGGLKKIRGWKDDTTYSKTLTDGLNVVQKVVDVKSGLEKMKGSIKELSELKTSETDAMKDLPEAATHSDVIGKAVQGLAGMAEALEKEDDLKKIVDNIDVVESGKQKTTDPEDVESLNELVKLSKDITPMLNSLTIFSTSLSEFSKSDSLAVQSDIFSSAKQVSGVTGTFSRMSKAVGELKKISAPDAAELTKVEEGLKTMDTLDLNFAGFHKSFDDSKNSLTALDLFFAKTWKKFQPTTPIPAQRPTLGLETSTGDDVGSDAQSAAEKDEEKKEDNDDLKYAGGSVAFLLVTLAIVFFLLYKFQRPWLMKRLPCLCWKKEKKKEKQEDEKPSEPPLPPLPPLIGPILPPIGYFLKLFIVPMFKQFEVIRKEHNVEKENLIFCLYEFYEARHDACRLIAWVTRSNPPLLDHCRFWILKGKSLKKQLIFFSRFNYGRTIEDPVELENYGDRFQQTYLHGNYLMFDDFDFNQAKEDRTKWVLIEGPMPSSPEPDDPETPREKNSTIGKFWWLAKQNKTQSIVALLSPNEIKDYHYFPRKVNETFKEKDLTLKCDKLEIEFGGLLEIRTITGTFEKEPPFTLTHFIYTGWLNGSPPKVLTPLKKIFRKLATDSAPPIIHCTDGQERTGMFALAGLMKYRLKTRMGDLDITKCLIDVMKARQNALGDMSDVLFAGHLCMELLADGKKLPKSLQNDVDKLRSAWDRFNVENDRREPESVIQNFDKLRDSEKVHELRGKLEKKKNRKMEEAKQRKEEKK</sequence>
<organism evidence="7">
    <name type="scientific">Caenorhabditis remanei</name>
    <name type="common">Caenorhabditis vulgaris</name>
    <dbReference type="NCBI Taxonomy" id="31234"/>
    <lineage>
        <taxon>Eukaryota</taxon>
        <taxon>Metazoa</taxon>
        <taxon>Ecdysozoa</taxon>
        <taxon>Nematoda</taxon>
        <taxon>Chromadorea</taxon>
        <taxon>Rhabditida</taxon>
        <taxon>Rhabditina</taxon>
        <taxon>Rhabditomorpha</taxon>
        <taxon>Rhabditoidea</taxon>
        <taxon>Rhabditidae</taxon>
        <taxon>Peloderinae</taxon>
        <taxon>Caenorhabditis</taxon>
    </lineage>
</organism>
<feature type="domain" description="Tyrosine specific protein phosphatases" evidence="5">
    <location>
        <begin position="1149"/>
        <end position="1224"/>
    </location>
</feature>
<evidence type="ECO:0000259" key="5">
    <source>
        <dbReference type="PROSITE" id="PS50056"/>
    </source>
</evidence>
<dbReference type="PANTHER" id="PTHR32525">
    <property type="entry name" value="PROTEIN-TYROSINE-PHOSPHATASE"/>
    <property type="match status" value="1"/>
</dbReference>
<feature type="signal peptide" evidence="3">
    <location>
        <begin position="1"/>
        <end position="15"/>
    </location>
</feature>
<dbReference type="InterPro" id="IPR003125">
    <property type="entry name" value="WSN"/>
</dbReference>
<evidence type="ECO:0000256" key="3">
    <source>
        <dbReference type="SAM" id="SignalP"/>
    </source>
</evidence>
<dbReference type="InterPro" id="IPR000242">
    <property type="entry name" value="PTP_cat"/>
</dbReference>
<dbReference type="STRING" id="31234.E3N011"/>
<keyword evidence="3" id="KW-0732">Signal</keyword>
<keyword evidence="2" id="KW-0812">Transmembrane</keyword>
<dbReference type="InterPro" id="IPR003595">
    <property type="entry name" value="Tyr_Pase_cat"/>
</dbReference>
<dbReference type="PANTHER" id="PTHR32525:SF4">
    <property type="entry name" value="WSN DOMAIN-CONTAINING PROTEIN"/>
    <property type="match status" value="1"/>
</dbReference>
<dbReference type="InParanoid" id="E3N011"/>
<keyword evidence="2" id="KW-1133">Transmembrane helix</keyword>
<dbReference type="Pfam" id="PF02206">
    <property type="entry name" value="WSN"/>
    <property type="match status" value="1"/>
</dbReference>
<dbReference type="PROSITE" id="PS00383">
    <property type="entry name" value="TYR_PHOSPHATASE_1"/>
    <property type="match status" value="1"/>
</dbReference>
<feature type="transmembrane region" description="Helical" evidence="2">
    <location>
        <begin position="838"/>
        <end position="858"/>
    </location>
</feature>
<dbReference type="InterPro" id="IPR016130">
    <property type="entry name" value="Tyr_Pase_AS"/>
</dbReference>
<evidence type="ECO:0000256" key="1">
    <source>
        <dbReference type="SAM" id="MobiDB-lite"/>
    </source>
</evidence>
<dbReference type="EMBL" id="DS268503">
    <property type="protein sequence ID" value="EFP13203.1"/>
    <property type="molecule type" value="Genomic_DNA"/>
</dbReference>
<feature type="compositionally biased region" description="Basic and acidic residues" evidence="1">
    <location>
        <begin position="823"/>
        <end position="834"/>
    </location>
</feature>
<dbReference type="InterPro" id="IPR000387">
    <property type="entry name" value="Tyr_Pase_dom"/>
</dbReference>